<evidence type="ECO:0000256" key="3">
    <source>
        <dbReference type="ARBA" id="ARBA00006958"/>
    </source>
</evidence>
<comment type="subcellular location">
    <subcellularLocation>
        <location evidence="2">Nucleus</location>
    </subcellularLocation>
</comment>
<organism evidence="9 10">
    <name type="scientific">Stichopus japonicus</name>
    <name type="common">Sea cucumber</name>
    <dbReference type="NCBI Taxonomy" id="307972"/>
    <lineage>
        <taxon>Eukaryota</taxon>
        <taxon>Metazoa</taxon>
        <taxon>Echinodermata</taxon>
        <taxon>Eleutherozoa</taxon>
        <taxon>Echinozoa</taxon>
        <taxon>Holothuroidea</taxon>
        <taxon>Aspidochirotacea</taxon>
        <taxon>Aspidochirotida</taxon>
        <taxon>Stichopodidae</taxon>
        <taxon>Apostichopus</taxon>
    </lineage>
</organism>
<feature type="domain" description="DDE Tnp4" evidence="8">
    <location>
        <begin position="61"/>
        <end position="144"/>
    </location>
</feature>
<evidence type="ECO:0000256" key="7">
    <source>
        <dbReference type="ARBA" id="ARBA00023242"/>
    </source>
</evidence>
<evidence type="ECO:0000259" key="8">
    <source>
        <dbReference type="Pfam" id="PF13359"/>
    </source>
</evidence>
<dbReference type="Pfam" id="PF13359">
    <property type="entry name" value="DDE_Tnp_4"/>
    <property type="match status" value="1"/>
</dbReference>
<dbReference type="STRING" id="307972.A0A2G8LFM2"/>
<name>A0A2G8LFM2_STIJA</name>
<dbReference type="GO" id="GO:0046872">
    <property type="term" value="F:metal ion binding"/>
    <property type="evidence" value="ECO:0007669"/>
    <property type="project" value="UniProtKB-KW"/>
</dbReference>
<comment type="cofactor">
    <cofactor evidence="1">
        <name>a divalent metal cation</name>
        <dbReference type="ChEBI" id="CHEBI:60240"/>
    </cofactor>
</comment>
<dbReference type="PANTHER" id="PTHR22930:SF85">
    <property type="entry name" value="GH03217P-RELATED"/>
    <property type="match status" value="1"/>
</dbReference>
<evidence type="ECO:0000256" key="5">
    <source>
        <dbReference type="ARBA" id="ARBA00022723"/>
    </source>
</evidence>
<proteinExistence type="inferred from homology"/>
<accession>A0A2G8LFM2</accession>
<evidence type="ECO:0000256" key="6">
    <source>
        <dbReference type="ARBA" id="ARBA00022801"/>
    </source>
</evidence>
<reference evidence="9 10" key="1">
    <citation type="journal article" date="2017" name="PLoS Biol.">
        <title>The sea cucumber genome provides insights into morphological evolution and visceral regeneration.</title>
        <authorList>
            <person name="Zhang X."/>
            <person name="Sun L."/>
            <person name="Yuan J."/>
            <person name="Sun Y."/>
            <person name="Gao Y."/>
            <person name="Zhang L."/>
            <person name="Li S."/>
            <person name="Dai H."/>
            <person name="Hamel J.F."/>
            <person name="Liu C."/>
            <person name="Yu Y."/>
            <person name="Liu S."/>
            <person name="Lin W."/>
            <person name="Guo K."/>
            <person name="Jin S."/>
            <person name="Xu P."/>
            <person name="Storey K.B."/>
            <person name="Huan P."/>
            <person name="Zhang T."/>
            <person name="Zhou Y."/>
            <person name="Zhang J."/>
            <person name="Lin C."/>
            <person name="Li X."/>
            <person name="Xing L."/>
            <person name="Huo D."/>
            <person name="Sun M."/>
            <person name="Wang L."/>
            <person name="Mercier A."/>
            <person name="Li F."/>
            <person name="Yang H."/>
            <person name="Xiang J."/>
        </authorList>
    </citation>
    <scope>NUCLEOTIDE SEQUENCE [LARGE SCALE GENOMIC DNA]</scope>
    <source>
        <strain evidence="9">Shaxun</strain>
        <tissue evidence="9">Muscle</tissue>
    </source>
</reference>
<keyword evidence="10" id="KW-1185">Reference proteome</keyword>
<evidence type="ECO:0000313" key="9">
    <source>
        <dbReference type="EMBL" id="PIK59044.1"/>
    </source>
</evidence>
<dbReference type="InterPro" id="IPR045249">
    <property type="entry name" value="HARBI1-like"/>
</dbReference>
<keyword evidence="6" id="KW-0378">Hydrolase</keyword>
<dbReference type="OrthoDB" id="5983017at2759"/>
<keyword evidence="7" id="KW-0539">Nucleus</keyword>
<comment type="caution">
    <text evidence="9">The sequence shown here is derived from an EMBL/GenBank/DDBJ whole genome shotgun (WGS) entry which is preliminary data.</text>
</comment>
<evidence type="ECO:0000256" key="1">
    <source>
        <dbReference type="ARBA" id="ARBA00001968"/>
    </source>
</evidence>
<dbReference type="EMBL" id="MRZV01000094">
    <property type="protein sequence ID" value="PIK59044.1"/>
    <property type="molecule type" value="Genomic_DNA"/>
</dbReference>
<dbReference type="PANTHER" id="PTHR22930">
    <property type="match status" value="1"/>
</dbReference>
<dbReference type="GO" id="GO:0005634">
    <property type="term" value="C:nucleus"/>
    <property type="evidence" value="ECO:0007669"/>
    <property type="project" value="UniProtKB-SubCell"/>
</dbReference>
<dbReference type="InterPro" id="IPR027806">
    <property type="entry name" value="HARBI1_dom"/>
</dbReference>
<gene>
    <name evidence="9" type="ORF">BSL78_04001</name>
</gene>
<dbReference type="AlphaFoldDB" id="A0A2G8LFM2"/>
<sequence>MSDRFGVSQSTYHNVCCRVAEAIVTDGMPRLVSWPVSDASKRAVSEGFRRIGRLPNTLGAVDGTHIRITAPREFPQSYSMQLQGVCTRNVLFIHVLTGWPGSVHDGRVFRNCSLMGNDNKFPPGYYLLGDYAYPLLQYLITPLEIMEIWDLRKEDSIKN</sequence>
<evidence type="ECO:0000256" key="2">
    <source>
        <dbReference type="ARBA" id="ARBA00004123"/>
    </source>
</evidence>
<keyword evidence="4" id="KW-0540">Nuclease</keyword>
<evidence type="ECO:0000256" key="4">
    <source>
        <dbReference type="ARBA" id="ARBA00022722"/>
    </source>
</evidence>
<dbReference type="Proteomes" id="UP000230750">
    <property type="component" value="Unassembled WGS sequence"/>
</dbReference>
<keyword evidence="5" id="KW-0479">Metal-binding</keyword>
<dbReference type="GO" id="GO:0016787">
    <property type="term" value="F:hydrolase activity"/>
    <property type="evidence" value="ECO:0007669"/>
    <property type="project" value="UniProtKB-KW"/>
</dbReference>
<dbReference type="GO" id="GO:0004518">
    <property type="term" value="F:nuclease activity"/>
    <property type="evidence" value="ECO:0007669"/>
    <property type="project" value="UniProtKB-KW"/>
</dbReference>
<comment type="similarity">
    <text evidence="3">Belongs to the HARBI1 family.</text>
</comment>
<protein>
    <submittedName>
        <fullName evidence="9">Putative nuclease HARBI1</fullName>
    </submittedName>
</protein>
<evidence type="ECO:0000313" key="10">
    <source>
        <dbReference type="Proteomes" id="UP000230750"/>
    </source>
</evidence>